<dbReference type="Gene3D" id="3.30.110.190">
    <property type="match status" value="1"/>
</dbReference>
<dbReference type="Pfam" id="PF14337">
    <property type="entry name" value="Abi_alpha"/>
    <property type="match status" value="1"/>
</dbReference>
<dbReference type="Proteomes" id="UP001247620">
    <property type="component" value="Unassembled WGS sequence"/>
</dbReference>
<evidence type="ECO:0000313" key="1">
    <source>
        <dbReference type="EMBL" id="MDR6943027.1"/>
    </source>
</evidence>
<gene>
    <name evidence="1" type="ORF">J2W55_002880</name>
</gene>
<dbReference type="RefSeq" id="WP_310096626.1">
    <property type="nucleotide sequence ID" value="NZ_JAVDUU010000003.1"/>
</dbReference>
<dbReference type="InterPro" id="IPR025506">
    <property type="entry name" value="Abi_alpha"/>
</dbReference>
<reference evidence="1 2" key="1">
    <citation type="submission" date="2023-07" db="EMBL/GenBank/DDBJ databases">
        <title>Sorghum-associated microbial communities from plants grown in Nebraska, USA.</title>
        <authorList>
            <person name="Schachtman D."/>
        </authorList>
    </citation>
    <scope>NUCLEOTIDE SEQUENCE [LARGE SCALE GENOMIC DNA]</scope>
    <source>
        <strain evidence="1 2">3262</strain>
    </source>
</reference>
<comment type="caution">
    <text evidence="1">The sequence shown here is derived from an EMBL/GenBank/DDBJ whole genome shotgun (WGS) entry which is preliminary data.</text>
</comment>
<proteinExistence type="predicted"/>
<name>A0ABU1TCA9_9SPHI</name>
<accession>A0ABU1TCA9</accession>
<organism evidence="1 2">
    <name type="scientific">Mucilaginibacter pocheonensis</name>
    <dbReference type="NCBI Taxonomy" id="398050"/>
    <lineage>
        <taxon>Bacteria</taxon>
        <taxon>Pseudomonadati</taxon>
        <taxon>Bacteroidota</taxon>
        <taxon>Sphingobacteriia</taxon>
        <taxon>Sphingobacteriales</taxon>
        <taxon>Sphingobacteriaceae</taxon>
        <taxon>Mucilaginibacter</taxon>
    </lineage>
</organism>
<keyword evidence="2" id="KW-1185">Reference proteome</keyword>
<evidence type="ECO:0000313" key="2">
    <source>
        <dbReference type="Proteomes" id="UP001247620"/>
    </source>
</evidence>
<protein>
    <submittedName>
        <fullName evidence="1">Uncharacterized protein</fullName>
    </submittedName>
</protein>
<dbReference type="EMBL" id="JAVDUU010000003">
    <property type="protein sequence ID" value="MDR6943027.1"/>
    <property type="molecule type" value="Genomic_DNA"/>
</dbReference>
<sequence length="119" mass="13750">MKGLVWGYEKIEEWINMRVVQKLENVPQENIITPPLQIAGPTIEALRYTGEDNEIRELYANLLATSMNKETLHKAHPGYVEILKNISTDEAILLKNFVTTKIYPCIDLHSQYPNGSFFW</sequence>